<dbReference type="InterPro" id="IPR053956">
    <property type="entry name" value="NPC1_MLD"/>
</dbReference>
<feature type="transmembrane region" description="Helical" evidence="15">
    <location>
        <begin position="1188"/>
        <end position="1214"/>
    </location>
</feature>
<dbReference type="InterPro" id="IPR032190">
    <property type="entry name" value="NPC1_N"/>
</dbReference>
<evidence type="ECO:0000256" key="14">
    <source>
        <dbReference type="ARBA" id="ARBA00034049"/>
    </source>
</evidence>
<dbReference type="Pfam" id="PF12349">
    <property type="entry name" value="Sterol-sensing"/>
    <property type="match status" value="1"/>
</dbReference>
<feature type="transmembrane region" description="Helical" evidence="15">
    <location>
        <begin position="744"/>
        <end position="771"/>
    </location>
</feature>
<sequence>RAVPVRRGWGLWQMTPSWAAPTLTPIHRAGYCAFYGECGRNPEVNISLVPAKVPCLSNTPARVATASVLNLLRTVCPELVRGDGETTLVCCSLSQLIALRLSVALSGTVLSRCPACARNFANLYCNNICSPDQSLFTNVTRIVNRTTVLGKPQLAVVEYQCFYGQDFADASFASCRGVRLPATGGYAIDTMCGRYGAKLCTTQRWLDFQGDKNNGLAPLQIDFQLVPNGTQPGDAVVPLHGQAWRCDQALSAEEQPCSCQDCAESCPPVIAPSDPPPPFRLGNADGALVLCGLLFGLLALIFITALLCRCRRSKGDPTPQPVPARAASCSARLSDASHYVLARAFHRWGTLVAGHPVAVLAVAAVLAGGLSAGLVTLRLTTDPVELWSAPGSRARQEKAFYDQHFGPFFRTNQVIVTAPGRPSSRYESVVLGAKNFSGVMSEEVLRAVLELQEQLAATTAWAPVAGREVTLSDVCYAPLNPAEPGLGDCCVNSVTQYFQNNSTRLAMTATQTDGKETGTVDWHDHLIYCVNSPLSFKDITALELSCMAEYGGPVFPYIAFGGYPGEHRYTEAEALIVTYSLNNFPPDDPRHEWVLSWERRFLEVVGDFQRTHGPNLSVAFMAERSLEDEINRTTGEDIPIFAISYLVVFAYIALALGEYTTWRRVLVESKVTLALGGIAVVLGAVFASMGFLALLGLPSSLVILEVVPFLVLAVGADNIFIFVQEYQQSQREPGETREQHIGRVLAQVAPSMLLCSLSEVICFLLGALSSMPAVRTFALTAAVAIAFDFLLQMSGFVALVALDARRQEAARFDLCCCCGMGKGGPAGPGARLLRPLLRRYYTPLLLHRLARPVVGDGHRGALADGGWVPPQDSYMLQYFAALNQYLAVGVPTYFVTTGGYNFSSPNGTNGICSSAGCAADSLTHTIQYATRFPNVSYLAIPATSWVDDFLDWLNPTSRCCRIHQFGNLTGKFCPSTSNDLSCLGGRCLNTTRRPTVEEFERFLPWFLHDRPTLQCAKGGLGAYDTALSMDANGTILGECRVGWGVWDTLGCPADPPLFLPPAPPSPAASRFMAYQRPLRTSQEYTAALRAARALAEEITATLRRVPGTHPDFRVFPYTVTYVYYEQYLTVVAEGVITLALCLVPTFCVSFLLLGMDLRSSAATLVTIAMILVDTVGAMALWDIPYNAVALINLVAAVGISVEFVSHVTCAFAHSTQPGRVARAAEATVNMGSKVVAGVAMTNLPGIVVLAFAKAQLIQIFFFRLNLIITLVGLAHGLIFLPVLLSYVGKTPWGWCLVPSVPSQGG</sequence>
<dbReference type="GO" id="GO:0015485">
    <property type="term" value="F:cholesterol binding"/>
    <property type="evidence" value="ECO:0007669"/>
    <property type="project" value="TreeGrafter"/>
</dbReference>
<evidence type="ECO:0000256" key="2">
    <source>
        <dbReference type="ARBA" id="ARBA00005585"/>
    </source>
</evidence>
<dbReference type="Ensembl" id="ENSSOCT00000012297.1">
    <property type="protein sequence ID" value="ENSSOCP00000011968.1"/>
    <property type="gene ID" value="ENSSOCG00000008822.1"/>
</dbReference>
<dbReference type="Gene3D" id="1.20.1640.10">
    <property type="entry name" value="Multidrug efflux transporter AcrB transmembrane domain"/>
    <property type="match status" value="2"/>
</dbReference>
<dbReference type="InterPro" id="IPR000731">
    <property type="entry name" value="SSD"/>
</dbReference>
<dbReference type="GO" id="GO:0030301">
    <property type="term" value="P:cholesterol transport"/>
    <property type="evidence" value="ECO:0007669"/>
    <property type="project" value="UniProtKB-ARBA"/>
</dbReference>
<comment type="catalytic activity">
    <reaction evidence="14">
        <text>cholesterol(in) = cholesterol(out)</text>
        <dbReference type="Rhea" id="RHEA:39747"/>
        <dbReference type="ChEBI" id="CHEBI:16113"/>
    </reaction>
</comment>
<feature type="transmembrane region" description="Helical" evidence="15">
    <location>
        <begin position="357"/>
        <end position="377"/>
    </location>
</feature>
<evidence type="ECO:0000256" key="13">
    <source>
        <dbReference type="ARBA" id="ARBA00023221"/>
    </source>
</evidence>
<evidence type="ECO:0000256" key="3">
    <source>
        <dbReference type="ARBA" id="ARBA00022448"/>
    </source>
</evidence>
<keyword evidence="3" id="KW-0813">Transport</keyword>
<keyword evidence="5 15" id="KW-0812">Transmembrane</keyword>
<dbReference type="FunFam" id="1.20.1640.10:FF:000008">
    <property type="entry name" value="NPC intracellular cholesterol transporter 1"/>
    <property type="match status" value="1"/>
</dbReference>
<dbReference type="GO" id="GO:0005886">
    <property type="term" value="C:plasma membrane"/>
    <property type="evidence" value="ECO:0007669"/>
    <property type="project" value="TreeGrafter"/>
</dbReference>
<feature type="transmembrane region" description="Helical" evidence="15">
    <location>
        <begin position="1161"/>
        <end position="1181"/>
    </location>
</feature>
<keyword evidence="11" id="KW-1207">Sterol metabolism</keyword>
<evidence type="ECO:0000256" key="8">
    <source>
        <dbReference type="ARBA" id="ARBA00023098"/>
    </source>
</evidence>
<feature type="transmembrane region" description="Helical" evidence="15">
    <location>
        <begin position="638"/>
        <end position="659"/>
    </location>
</feature>
<evidence type="ECO:0000256" key="1">
    <source>
        <dbReference type="ARBA" id="ARBA00004127"/>
    </source>
</evidence>
<dbReference type="GO" id="GO:0030299">
    <property type="term" value="P:intestinal cholesterol absorption"/>
    <property type="evidence" value="ECO:0007669"/>
    <property type="project" value="TreeGrafter"/>
</dbReference>
<evidence type="ECO:0000313" key="18">
    <source>
        <dbReference type="Proteomes" id="UP000694551"/>
    </source>
</evidence>
<dbReference type="Pfam" id="PF22314">
    <property type="entry name" value="NPC1_MLD"/>
    <property type="match status" value="1"/>
</dbReference>
<comment type="subcellular location">
    <subcellularLocation>
        <location evidence="1">Endomembrane system</location>
        <topology evidence="1">Multi-pass membrane protein</topology>
    </subcellularLocation>
</comment>
<comment type="similarity">
    <text evidence="2">Belongs to the patched family.</text>
</comment>
<keyword evidence="4" id="KW-0153">Cholesterol metabolism</keyword>
<feature type="transmembrane region" description="Helical" evidence="15">
    <location>
        <begin position="1234"/>
        <end position="1252"/>
    </location>
</feature>
<feature type="transmembrane region" description="Helical" evidence="15">
    <location>
        <begin position="287"/>
        <end position="308"/>
    </location>
</feature>
<dbReference type="FunFam" id="1.20.1640.10:FF:000010">
    <property type="entry name" value="NPC intracellular cholesterol transporter 1"/>
    <property type="match status" value="1"/>
</dbReference>
<evidence type="ECO:0000256" key="10">
    <source>
        <dbReference type="ARBA" id="ARBA00023157"/>
    </source>
</evidence>
<proteinExistence type="inferred from homology"/>
<name>A0A8D0F9B7_STROC</name>
<accession>A0A8D0F9B7</accession>
<reference evidence="17" key="1">
    <citation type="submission" date="2025-08" db="UniProtKB">
        <authorList>
            <consortium name="Ensembl"/>
        </authorList>
    </citation>
    <scope>IDENTIFICATION</scope>
</reference>
<evidence type="ECO:0000256" key="6">
    <source>
        <dbReference type="ARBA" id="ARBA00022729"/>
    </source>
</evidence>
<keyword evidence="9 15" id="KW-0472">Membrane</keyword>
<evidence type="ECO:0000256" key="7">
    <source>
        <dbReference type="ARBA" id="ARBA00022989"/>
    </source>
</evidence>
<evidence type="ECO:0000256" key="4">
    <source>
        <dbReference type="ARBA" id="ARBA00022548"/>
    </source>
</evidence>
<keyword evidence="6" id="KW-0732">Signal</keyword>
<keyword evidence="8" id="KW-0443">Lipid metabolism</keyword>
<evidence type="ECO:0000256" key="15">
    <source>
        <dbReference type="SAM" id="Phobius"/>
    </source>
</evidence>
<dbReference type="Proteomes" id="UP000694551">
    <property type="component" value="Unplaced"/>
</dbReference>
<feature type="transmembrane region" description="Helical" evidence="15">
    <location>
        <begin position="777"/>
        <end position="802"/>
    </location>
</feature>
<feature type="transmembrane region" description="Helical" evidence="15">
    <location>
        <begin position="671"/>
        <end position="695"/>
    </location>
</feature>
<evidence type="ECO:0000259" key="16">
    <source>
        <dbReference type="PROSITE" id="PS50156"/>
    </source>
</evidence>
<feature type="transmembrane region" description="Helical" evidence="15">
    <location>
        <begin position="1135"/>
        <end position="1155"/>
    </location>
</feature>
<dbReference type="PROSITE" id="PS50156">
    <property type="entry name" value="SSD"/>
    <property type="match status" value="1"/>
</dbReference>
<dbReference type="GO" id="GO:0012505">
    <property type="term" value="C:endomembrane system"/>
    <property type="evidence" value="ECO:0007669"/>
    <property type="project" value="UniProtKB-SubCell"/>
</dbReference>
<keyword evidence="7 15" id="KW-1133">Transmembrane helix</keyword>
<feature type="domain" description="SSD" evidence="16">
    <location>
        <begin position="637"/>
        <end position="802"/>
    </location>
</feature>
<keyword evidence="12" id="KW-0325">Glycoprotein</keyword>
<dbReference type="GO" id="GO:0042632">
    <property type="term" value="P:cholesterol homeostasis"/>
    <property type="evidence" value="ECO:0007669"/>
    <property type="project" value="TreeGrafter"/>
</dbReference>
<dbReference type="GO" id="GO:0008203">
    <property type="term" value="P:cholesterol metabolic process"/>
    <property type="evidence" value="ECO:0007669"/>
    <property type="project" value="UniProtKB-KW"/>
</dbReference>
<dbReference type="PANTHER" id="PTHR45727:SF3">
    <property type="entry name" value="NPC1-LIKE INTRACELLULAR CHOLESTEROL TRANSPORTER 1"/>
    <property type="match status" value="1"/>
</dbReference>
<dbReference type="PANTHER" id="PTHR45727">
    <property type="entry name" value="NPC INTRACELLULAR CHOLESTEROL TRANSPORTER 1"/>
    <property type="match status" value="1"/>
</dbReference>
<evidence type="ECO:0000256" key="5">
    <source>
        <dbReference type="ARBA" id="ARBA00022692"/>
    </source>
</evidence>
<reference evidence="17" key="2">
    <citation type="submission" date="2025-09" db="UniProtKB">
        <authorList>
            <consortium name="Ensembl"/>
        </authorList>
    </citation>
    <scope>IDENTIFICATION</scope>
</reference>
<keyword evidence="10" id="KW-1015">Disulfide bond</keyword>
<dbReference type="InterPro" id="IPR053958">
    <property type="entry name" value="HMGCR/SNAP/NPC1-like_SSD"/>
</dbReference>
<keyword evidence="18" id="KW-1185">Reference proteome</keyword>
<evidence type="ECO:0000313" key="17">
    <source>
        <dbReference type="Ensembl" id="ENSSOCP00000011968.1"/>
    </source>
</evidence>
<feature type="transmembrane region" description="Helical" evidence="15">
    <location>
        <begin position="1264"/>
        <end position="1284"/>
    </location>
</feature>
<dbReference type="SUPFAM" id="SSF82866">
    <property type="entry name" value="Multidrug efflux transporter AcrB transmembrane domain"/>
    <property type="match status" value="2"/>
</dbReference>
<evidence type="ECO:0000256" key="9">
    <source>
        <dbReference type="ARBA" id="ARBA00023136"/>
    </source>
</evidence>
<protein>
    <submittedName>
        <fullName evidence="17">NPC1 like intracellular cholesterol transporter 1</fullName>
    </submittedName>
</protein>
<evidence type="ECO:0000256" key="12">
    <source>
        <dbReference type="ARBA" id="ARBA00023180"/>
    </source>
</evidence>
<organism evidence="17 18">
    <name type="scientific">Strix occidentalis caurina</name>
    <name type="common">northern spotted owl</name>
    <dbReference type="NCBI Taxonomy" id="311401"/>
    <lineage>
        <taxon>Eukaryota</taxon>
        <taxon>Metazoa</taxon>
        <taxon>Chordata</taxon>
        <taxon>Craniata</taxon>
        <taxon>Vertebrata</taxon>
        <taxon>Euteleostomi</taxon>
        <taxon>Archelosauria</taxon>
        <taxon>Archosauria</taxon>
        <taxon>Dinosauria</taxon>
        <taxon>Saurischia</taxon>
        <taxon>Theropoda</taxon>
        <taxon>Coelurosauria</taxon>
        <taxon>Aves</taxon>
        <taxon>Neognathae</taxon>
        <taxon>Neoaves</taxon>
        <taxon>Telluraves</taxon>
        <taxon>Strigiformes</taxon>
        <taxon>Strigidae</taxon>
        <taxon>Strix</taxon>
    </lineage>
</organism>
<keyword evidence="13" id="KW-0753">Steroid metabolism</keyword>
<feature type="transmembrane region" description="Helical" evidence="15">
    <location>
        <begin position="701"/>
        <end position="723"/>
    </location>
</feature>
<evidence type="ECO:0000256" key="11">
    <source>
        <dbReference type="ARBA" id="ARBA00023166"/>
    </source>
</evidence>
<dbReference type="Pfam" id="PF16414">
    <property type="entry name" value="NPC1_N"/>
    <property type="match status" value="1"/>
</dbReference>